<proteinExistence type="predicted"/>
<feature type="domain" description="PX" evidence="8">
    <location>
        <begin position="78"/>
        <end position="195"/>
    </location>
</feature>
<dbReference type="Ensembl" id="ENSCLMT00005049442.1">
    <property type="protein sequence ID" value="ENSCLMP00005047804.1"/>
    <property type="gene ID" value="ENSCLMG00005021896.1"/>
</dbReference>
<dbReference type="InterPro" id="IPR011990">
    <property type="entry name" value="TPR-like_helical_dom_sf"/>
</dbReference>
<dbReference type="GO" id="GO:0031901">
    <property type="term" value="C:early endosome membrane"/>
    <property type="evidence" value="ECO:0007669"/>
    <property type="project" value="UniProtKB-SubCell"/>
</dbReference>
<reference evidence="9" key="2">
    <citation type="submission" date="2025-09" db="UniProtKB">
        <authorList>
            <consortium name="Ensembl"/>
        </authorList>
    </citation>
    <scope>IDENTIFICATION</scope>
</reference>
<dbReference type="GO" id="GO:0015031">
    <property type="term" value="P:protein transport"/>
    <property type="evidence" value="ECO:0007669"/>
    <property type="project" value="UniProtKB-KW"/>
</dbReference>
<keyword evidence="2" id="KW-0813">Transport</keyword>
<dbReference type="RefSeq" id="XP_034390846.1">
    <property type="nucleotide sequence ID" value="XM_034534955.1"/>
</dbReference>
<feature type="compositionally biased region" description="Basic and acidic residues" evidence="7">
    <location>
        <begin position="35"/>
        <end position="51"/>
    </location>
</feature>
<reference evidence="9" key="1">
    <citation type="submission" date="2025-08" db="UniProtKB">
        <authorList>
            <consortium name="Ensembl"/>
        </authorList>
    </citation>
    <scope>IDENTIFICATION</scope>
</reference>
<evidence type="ECO:0000256" key="3">
    <source>
        <dbReference type="ARBA" id="ARBA00022753"/>
    </source>
</evidence>
<dbReference type="PANTHER" id="PTHR20939:SF1">
    <property type="entry name" value="SORTING NEXIN-20"/>
    <property type="match status" value="1"/>
</dbReference>
<keyword evidence="4" id="KW-0653">Protein transport</keyword>
<keyword evidence="5" id="KW-0446">Lipid-binding</keyword>
<dbReference type="RefSeq" id="XP_034390848.1">
    <property type="nucleotide sequence ID" value="XM_034534957.1"/>
</dbReference>
<evidence type="ECO:0000256" key="6">
    <source>
        <dbReference type="ARBA" id="ARBA00023136"/>
    </source>
</evidence>
<gene>
    <name evidence="9" type="primary">snx20</name>
</gene>
<dbReference type="SMART" id="SM00312">
    <property type="entry name" value="PX"/>
    <property type="match status" value="1"/>
</dbReference>
<dbReference type="InterPro" id="IPR036871">
    <property type="entry name" value="PX_dom_sf"/>
</dbReference>
<sequence length="321" mass="37505">MHTQTRTYTHTLHFTLLCSTESFTLQPRSCLMAEPERNAEDRTEKSLKSPDEPPSSSSLTTKELQQNWRAVKKRERPVRLLFEIPSTRVIEHVLSKYVVYEIVVMRSGSFDSHRVSVERRYRDFFRFHHKLLEEFNEELEEVVLPRKLLTGNFSPDVISERRLALQDYMAKLYDARCVRHSPHFPKFFTEQEQTRAHGLLRAGQFRLAVEQLQTVLEVQEKLLPWQNPTLIVPTLSALAICYRDLEEPEQAFSAAQRALPPTRRYGLKHYRASLLNLLVDLGYQLGRPVAQLQEELIVLRDAERGEVSSYSLKELVVHEFT</sequence>
<name>A0A8C3AW15_CYCLU</name>
<dbReference type="SUPFAM" id="SSF64268">
    <property type="entry name" value="PX domain"/>
    <property type="match status" value="1"/>
</dbReference>
<evidence type="ECO:0000256" key="1">
    <source>
        <dbReference type="ARBA" id="ARBA00004469"/>
    </source>
</evidence>
<feature type="region of interest" description="Disordered" evidence="7">
    <location>
        <begin position="35"/>
        <end position="66"/>
    </location>
</feature>
<evidence type="ECO:0000256" key="2">
    <source>
        <dbReference type="ARBA" id="ARBA00022448"/>
    </source>
</evidence>
<dbReference type="InterPro" id="IPR039937">
    <property type="entry name" value="SNX20/SNX21"/>
</dbReference>
<dbReference type="PROSITE" id="PS50195">
    <property type="entry name" value="PX"/>
    <property type="match status" value="1"/>
</dbReference>
<dbReference type="GO" id="GO:1901981">
    <property type="term" value="F:phosphatidylinositol phosphate binding"/>
    <property type="evidence" value="ECO:0007669"/>
    <property type="project" value="TreeGrafter"/>
</dbReference>
<keyword evidence="10" id="KW-1185">Reference proteome</keyword>
<accession>A0A8C3AW15</accession>
<evidence type="ECO:0000256" key="5">
    <source>
        <dbReference type="ARBA" id="ARBA00023121"/>
    </source>
</evidence>
<evidence type="ECO:0000259" key="8">
    <source>
        <dbReference type="PROSITE" id="PS50195"/>
    </source>
</evidence>
<dbReference type="Gene3D" id="3.30.1520.10">
    <property type="entry name" value="Phox-like domain"/>
    <property type="match status" value="1"/>
</dbReference>
<dbReference type="RefSeq" id="XP_034390845.1">
    <property type="nucleotide sequence ID" value="XM_034534954.1"/>
</dbReference>
<dbReference type="Proteomes" id="UP000694565">
    <property type="component" value="Unplaced"/>
</dbReference>
<evidence type="ECO:0000256" key="7">
    <source>
        <dbReference type="SAM" id="MobiDB-lite"/>
    </source>
</evidence>
<dbReference type="GeneTree" id="ENSGT00530000063759"/>
<feature type="compositionally biased region" description="Polar residues" evidence="7">
    <location>
        <begin position="54"/>
        <end position="66"/>
    </location>
</feature>
<keyword evidence="6" id="KW-0472">Membrane</keyword>
<dbReference type="AlphaFoldDB" id="A0A8C3AW15"/>
<dbReference type="Gene3D" id="1.25.40.10">
    <property type="entry name" value="Tetratricopeptide repeat domain"/>
    <property type="match status" value="1"/>
</dbReference>
<evidence type="ECO:0000313" key="9">
    <source>
        <dbReference type="Ensembl" id="ENSCLMP00005047804.1"/>
    </source>
</evidence>
<dbReference type="PANTHER" id="PTHR20939">
    <property type="entry name" value="SORTING NEXIN 20, 21"/>
    <property type="match status" value="1"/>
</dbReference>
<dbReference type="InterPro" id="IPR001683">
    <property type="entry name" value="PX_dom"/>
</dbReference>
<evidence type="ECO:0000256" key="4">
    <source>
        <dbReference type="ARBA" id="ARBA00022927"/>
    </source>
</evidence>
<dbReference type="GeneID" id="117732198"/>
<keyword evidence="3" id="KW-0967">Endosome</keyword>
<dbReference type="OrthoDB" id="10254720at2759"/>
<protein>
    <submittedName>
        <fullName evidence="9">Sorting nexin 20</fullName>
    </submittedName>
</protein>
<comment type="subcellular location">
    <subcellularLocation>
        <location evidence="1">Early endosome membrane</location>
        <topology evidence="1">Peripheral membrane protein</topology>
        <orientation evidence="1">Cytoplasmic side</orientation>
    </subcellularLocation>
</comment>
<dbReference type="Pfam" id="PF00787">
    <property type="entry name" value="PX"/>
    <property type="match status" value="1"/>
</dbReference>
<evidence type="ECO:0000313" key="10">
    <source>
        <dbReference type="Proteomes" id="UP000694565"/>
    </source>
</evidence>
<dbReference type="RefSeq" id="XP_034390847.1">
    <property type="nucleotide sequence ID" value="XM_034534956.1"/>
</dbReference>
<organism evidence="9 10">
    <name type="scientific">Cyclopterus lumpus</name>
    <name type="common">Lumpsucker</name>
    <dbReference type="NCBI Taxonomy" id="8103"/>
    <lineage>
        <taxon>Eukaryota</taxon>
        <taxon>Metazoa</taxon>
        <taxon>Chordata</taxon>
        <taxon>Craniata</taxon>
        <taxon>Vertebrata</taxon>
        <taxon>Euteleostomi</taxon>
        <taxon>Actinopterygii</taxon>
        <taxon>Neopterygii</taxon>
        <taxon>Teleostei</taxon>
        <taxon>Neoteleostei</taxon>
        <taxon>Acanthomorphata</taxon>
        <taxon>Eupercaria</taxon>
        <taxon>Perciformes</taxon>
        <taxon>Cottioidei</taxon>
        <taxon>Cottales</taxon>
        <taxon>Cyclopteridae</taxon>
        <taxon>Cyclopterus</taxon>
    </lineage>
</organism>
<dbReference type="SUPFAM" id="SSF48452">
    <property type="entry name" value="TPR-like"/>
    <property type="match status" value="1"/>
</dbReference>